<evidence type="ECO:0000313" key="12">
    <source>
        <dbReference type="Proteomes" id="UP000243127"/>
    </source>
</evidence>
<evidence type="ECO:0000256" key="5">
    <source>
        <dbReference type="ARBA" id="ARBA00023242"/>
    </source>
</evidence>
<keyword evidence="10" id="KW-0542">Nucleomorph</keyword>
<dbReference type="CDD" id="cd00577">
    <property type="entry name" value="PCNA"/>
    <property type="match status" value="1"/>
</dbReference>
<feature type="domain" description="Proliferating cell nuclear antigen PCNA N-terminal" evidence="8">
    <location>
        <begin position="1"/>
        <end position="120"/>
    </location>
</feature>
<evidence type="ECO:0000256" key="3">
    <source>
        <dbReference type="ARBA" id="ARBA00022705"/>
    </source>
</evidence>
<dbReference type="PRINTS" id="PR00339">
    <property type="entry name" value="PCNACYCLIN"/>
</dbReference>
<proteinExistence type="inferred from homology"/>
<dbReference type="InterPro" id="IPR046938">
    <property type="entry name" value="DNA_clamp_sf"/>
</dbReference>
<reference evidence="11" key="2">
    <citation type="submission" date="2021-01" db="EMBL/GenBank/DDBJ databases">
        <authorList>
            <person name="Corre E."/>
            <person name="Pelletier E."/>
            <person name="Niang G."/>
            <person name="Scheremetjew M."/>
            <person name="Finn R."/>
            <person name="Kale V."/>
            <person name="Holt S."/>
            <person name="Cochrane G."/>
            <person name="Meng A."/>
            <person name="Brown T."/>
            <person name="Cohen L."/>
        </authorList>
    </citation>
    <scope>NUCLEOTIDE SEQUENCE</scope>
    <source>
        <strain evidence="11">CCMP441</strain>
    </source>
</reference>
<dbReference type="GeneID" id="5739379"/>
<accession>A9BKY6</accession>
<dbReference type="PANTHER" id="PTHR11352:SF0">
    <property type="entry name" value="PROLIFERATING CELL NUCLEAR ANTIGEN"/>
    <property type="match status" value="1"/>
</dbReference>
<dbReference type="PROSITE" id="PS01251">
    <property type="entry name" value="PCNA_1"/>
    <property type="match status" value="1"/>
</dbReference>
<dbReference type="Pfam" id="PF02747">
    <property type="entry name" value="PCNA_C"/>
    <property type="match status" value="1"/>
</dbReference>
<dbReference type="RefSeq" id="XP_001712466.1">
    <property type="nucleotide sequence ID" value="XM_001712414.1"/>
</dbReference>
<dbReference type="GO" id="GO:0003677">
    <property type="term" value="F:DNA binding"/>
    <property type="evidence" value="ECO:0007669"/>
    <property type="project" value="UniProtKB-KW"/>
</dbReference>
<comment type="function">
    <text evidence="6">This protein is an auxiliary protein of DNA polymerase delta and is involved in the control of eukaryotic DNA replication by increasing the polymerase's processivity during elongation of the leading strand.</text>
</comment>
<feature type="domain" description="Proliferating cell nuclear antigen PCNA C-terminal" evidence="9">
    <location>
        <begin position="127"/>
        <end position="254"/>
    </location>
</feature>
<dbReference type="FunFam" id="3.10.150.10:FF:000006">
    <property type="entry name" value="Proliferating cell nuclear antigen"/>
    <property type="match status" value="1"/>
</dbReference>
<dbReference type="GO" id="GO:0019985">
    <property type="term" value="P:translesion synthesis"/>
    <property type="evidence" value="ECO:0007669"/>
    <property type="project" value="TreeGrafter"/>
</dbReference>
<keyword evidence="4 7" id="KW-0238">DNA-binding</keyword>
<protein>
    <recommendedName>
        <fullName evidence="6">DNA sliding clamp PCNA</fullName>
    </recommendedName>
</protein>
<gene>
    <name evidence="10" type="ORF">HAN_2g323</name>
    <name evidence="11" type="ORF">HAND1043_LOCUS8853</name>
</gene>
<dbReference type="FunFam" id="3.70.10.10:FF:000001">
    <property type="entry name" value="Proliferating cell nuclear antigen"/>
    <property type="match status" value="1"/>
</dbReference>
<dbReference type="InterPro" id="IPR000730">
    <property type="entry name" value="Pr_cel_nuc_antig"/>
</dbReference>
<name>A9BKY6_HEMAN</name>
<evidence type="ECO:0000259" key="9">
    <source>
        <dbReference type="Pfam" id="PF02747"/>
    </source>
</evidence>
<comment type="similarity">
    <text evidence="2 7">Belongs to the PCNA family.</text>
</comment>
<evidence type="ECO:0000256" key="1">
    <source>
        <dbReference type="ARBA" id="ARBA00004123"/>
    </source>
</evidence>
<dbReference type="GO" id="GO:0006272">
    <property type="term" value="P:leading strand elongation"/>
    <property type="evidence" value="ECO:0007669"/>
    <property type="project" value="TreeGrafter"/>
</dbReference>
<dbReference type="AlphaFoldDB" id="A9BKY6"/>
<dbReference type="SUPFAM" id="SSF55979">
    <property type="entry name" value="DNA clamp"/>
    <property type="match status" value="2"/>
</dbReference>
<dbReference type="GO" id="GO:0006275">
    <property type="term" value="P:regulation of DNA replication"/>
    <property type="evidence" value="ECO:0007669"/>
    <property type="project" value="InterPro"/>
</dbReference>
<evidence type="ECO:0000256" key="4">
    <source>
        <dbReference type="ARBA" id="ARBA00023125"/>
    </source>
</evidence>
<dbReference type="InterPro" id="IPR022659">
    <property type="entry name" value="Pr_cel_nuc_antig_CS"/>
</dbReference>
<dbReference type="PANTHER" id="PTHR11352">
    <property type="entry name" value="PROLIFERATING CELL NUCLEAR ANTIGEN"/>
    <property type="match status" value="1"/>
</dbReference>
<geneLocation type="nucleomorph" evidence="10"/>
<dbReference type="InterPro" id="IPR022648">
    <property type="entry name" value="Pr_cel_nuc_antig_N"/>
</dbReference>
<dbReference type="GO" id="GO:0006298">
    <property type="term" value="P:mismatch repair"/>
    <property type="evidence" value="ECO:0007669"/>
    <property type="project" value="TreeGrafter"/>
</dbReference>
<dbReference type="HAMAP" id="MF_00317">
    <property type="entry name" value="DNApol_clamp_arch"/>
    <property type="match status" value="1"/>
</dbReference>
<dbReference type="Pfam" id="PF00705">
    <property type="entry name" value="PCNA_N"/>
    <property type="match status" value="1"/>
</dbReference>
<dbReference type="GO" id="GO:0043626">
    <property type="term" value="C:PCNA complex"/>
    <property type="evidence" value="ECO:0007669"/>
    <property type="project" value="TreeGrafter"/>
</dbReference>
<dbReference type="GO" id="GO:0030337">
    <property type="term" value="F:DNA polymerase processivity factor activity"/>
    <property type="evidence" value="ECO:0007669"/>
    <property type="project" value="InterPro"/>
</dbReference>
<evidence type="ECO:0000259" key="8">
    <source>
        <dbReference type="Pfam" id="PF00705"/>
    </source>
</evidence>
<evidence type="ECO:0000313" key="11">
    <source>
        <dbReference type="EMBL" id="CAD8742359.1"/>
    </source>
</evidence>
<dbReference type="Gene3D" id="3.10.150.10">
    <property type="entry name" value="DNA Polymerase III, subunit A, domain 2"/>
    <property type="match status" value="2"/>
</dbReference>
<evidence type="ECO:0000256" key="2">
    <source>
        <dbReference type="ARBA" id="ARBA00010462"/>
    </source>
</evidence>
<reference evidence="10 12" key="1">
    <citation type="journal article" date="2007" name="Proc. Natl. Acad. Sci. U.S.A.">
        <title>Nucleomorph genome of Hemiselmis andersenii reveals complete intron loss and compaction as a driver of protein structure and function.</title>
        <authorList>
            <person name="Lane C.E."/>
            <person name="van den Heuvel K."/>
            <person name="Kozera C."/>
            <person name="Curtis B.A."/>
            <person name="Parsons B.J."/>
            <person name="Bowman S."/>
            <person name="Archibald J.M."/>
        </authorList>
    </citation>
    <scope>NUCLEOTIDE SEQUENCE [LARGE SCALE GENOMIC DNA]</scope>
    <source>
        <strain evidence="10 12">CCMP644</strain>
    </source>
</reference>
<sequence length="259" mass="29207">MLEARFSQSGQLKKIIESVKDIVTDANLDCSPLGLSLQAMDSSHVSLVSLFLESEGFEYFHCDKAVTLGIKLDSFYKILKCSSNEDSVTISWKDDPEILFFVFESHSSDRLSEFQLRLIQKSSEQLGIPDTDYSAIVKLTSSEYRRICTDLSALGDTVILEVSKEGIKFEVEGDIGKGSITLNQATKEQNIGEKVHVEVNEPVKMIFSMRYLNSFSKATPLCEKIKIKMAKEVPLQMEFNIDLIGYVRYYLAPKVDNEI</sequence>
<dbReference type="EMBL" id="HBFK01014519">
    <property type="protein sequence ID" value="CAD8742359.1"/>
    <property type="molecule type" value="Transcribed_RNA"/>
</dbReference>
<evidence type="ECO:0000256" key="7">
    <source>
        <dbReference type="RuleBase" id="RU003671"/>
    </source>
</evidence>
<evidence type="ECO:0000313" key="10">
    <source>
        <dbReference type="EMBL" id="ABW98141.1"/>
    </source>
</evidence>
<comment type="subcellular location">
    <subcellularLocation>
        <location evidence="1 6">Nucleus</location>
    </subcellularLocation>
</comment>
<dbReference type="InterPro" id="IPR022649">
    <property type="entry name" value="Pr_cel_nuc_antig_C"/>
</dbReference>
<dbReference type="Proteomes" id="UP000243127">
    <property type="component" value="Nucleomorph 2"/>
</dbReference>
<evidence type="ECO:0000256" key="6">
    <source>
        <dbReference type="RuleBase" id="RU000641"/>
    </source>
</evidence>
<keyword evidence="5 6" id="KW-0539">Nucleus</keyword>
<dbReference type="NCBIfam" id="TIGR00590">
    <property type="entry name" value="pcna"/>
    <property type="match status" value="1"/>
</dbReference>
<keyword evidence="3 7" id="KW-0235">DNA replication</keyword>
<organism evidence="10 12">
    <name type="scientific">Hemiselmis andersenii</name>
    <name type="common">Cryptophyte alga</name>
    <dbReference type="NCBI Taxonomy" id="464988"/>
    <lineage>
        <taxon>Eukaryota</taxon>
        <taxon>Cryptophyceae</taxon>
        <taxon>Cryptomonadales</taxon>
        <taxon>Hemiselmidaceae</taxon>
        <taxon>Hemiselmis</taxon>
    </lineage>
</organism>
<dbReference type="EMBL" id="CP000882">
    <property type="protein sequence ID" value="ABW98141.1"/>
    <property type="molecule type" value="Genomic_DNA"/>
</dbReference>